<protein>
    <submittedName>
        <fullName evidence="5">Uncharacterized protein</fullName>
    </submittedName>
</protein>
<dbReference type="AlphaFoldDB" id="A0AAD3T2D4"/>
<dbReference type="PANTHER" id="PTHR31636">
    <property type="entry name" value="OSJNBA0084A10.13 PROTEIN-RELATED"/>
    <property type="match status" value="1"/>
</dbReference>
<proteinExistence type="inferred from homology"/>
<keyword evidence="6" id="KW-1185">Reference proteome</keyword>
<keyword evidence="1" id="KW-0805">Transcription regulation</keyword>
<dbReference type="Pfam" id="PF03514">
    <property type="entry name" value="GRAS"/>
    <property type="match status" value="1"/>
</dbReference>
<comment type="caution">
    <text evidence="5">The sequence shown here is derived from an EMBL/GenBank/DDBJ whole genome shotgun (WGS) entry which is preliminary data.</text>
</comment>
<name>A0AAD3T2D4_NEPGR</name>
<evidence type="ECO:0000313" key="5">
    <source>
        <dbReference type="EMBL" id="GMH21502.1"/>
    </source>
</evidence>
<organism evidence="5 6">
    <name type="scientific">Nepenthes gracilis</name>
    <name type="common">Slender pitcher plant</name>
    <dbReference type="NCBI Taxonomy" id="150966"/>
    <lineage>
        <taxon>Eukaryota</taxon>
        <taxon>Viridiplantae</taxon>
        <taxon>Streptophyta</taxon>
        <taxon>Embryophyta</taxon>
        <taxon>Tracheophyta</taxon>
        <taxon>Spermatophyta</taxon>
        <taxon>Magnoliopsida</taxon>
        <taxon>eudicotyledons</taxon>
        <taxon>Gunneridae</taxon>
        <taxon>Pentapetalae</taxon>
        <taxon>Caryophyllales</taxon>
        <taxon>Nepenthaceae</taxon>
        <taxon>Nepenthes</taxon>
    </lineage>
</organism>
<sequence length="134" mass="14824">MTMITEFKSNKHVAVYDEEYIQMEQYDNILLCRDGKDGISACINGASGKSMQNGNSKGFRGRATRGKQHSSNKEKLMDLSSLLTHCAQAVSSFDIRAANDLLKQIKLHSPPYGDSIQRLAHYFADGQEAHLAGT</sequence>
<feature type="compositionally biased region" description="Basic residues" evidence="4">
    <location>
        <begin position="59"/>
        <end position="70"/>
    </location>
</feature>
<evidence type="ECO:0000256" key="1">
    <source>
        <dbReference type="ARBA" id="ARBA00023015"/>
    </source>
</evidence>
<dbReference type="InterPro" id="IPR005202">
    <property type="entry name" value="TF_GRAS"/>
</dbReference>
<reference evidence="5" key="1">
    <citation type="submission" date="2023-05" db="EMBL/GenBank/DDBJ databases">
        <title>Nepenthes gracilis genome sequencing.</title>
        <authorList>
            <person name="Fukushima K."/>
        </authorList>
    </citation>
    <scope>NUCLEOTIDE SEQUENCE</scope>
    <source>
        <strain evidence="5">SING2019-196</strain>
    </source>
</reference>
<evidence type="ECO:0000256" key="3">
    <source>
        <dbReference type="PROSITE-ProRule" id="PRU01191"/>
    </source>
</evidence>
<feature type="region of interest" description="Disordered" evidence="4">
    <location>
        <begin position="51"/>
        <end position="72"/>
    </location>
</feature>
<keyword evidence="2" id="KW-0804">Transcription</keyword>
<evidence type="ECO:0000313" key="6">
    <source>
        <dbReference type="Proteomes" id="UP001279734"/>
    </source>
</evidence>
<accession>A0AAD3T2D4</accession>
<comment type="similarity">
    <text evidence="3">Belongs to the GRAS family.</text>
</comment>
<gene>
    <name evidence="5" type="ORF">Nepgr_023344</name>
</gene>
<evidence type="ECO:0000256" key="2">
    <source>
        <dbReference type="ARBA" id="ARBA00023163"/>
    </source>
</evidence>
<dbReference type="PROSITE" id="PS50985">
    <property type="entry name" value="GRAS"/>
    <property type="match status" value="1"/>
</dbReference>
<dbReference type="Proteomes" id="UP001279734">
    <property type="component" value="Unassembled WGS sequence"/>
</dbReference>
<dbReference type="EMBL" id="BSYO01000023">
    <property type="protein sequence ID" value="GMH21502.1"/>
    <property type="molecule type" value="Genomic_DNA"/>
</dbReference>
<evidence type="ECO:0000256" key="4">
    <source>
        <dbReference type="SAM" id="MobiDB-lite"/>
    </source>
</evidence>
<comment type="caution">
    <text evidence="3">Lacks conserved residue(s) required for the propagation of feature annotation.</text>
</comment>